<evidence type="ECO:0000256" key="1">
    <source>
        <dbReference type="ARBA" id="ARBA00022737"/>
    </source>
</evidence>
<dbReference type="SMART" id="SM00028">
    <property type="entry name" value="TPR"/>
    <property type="match status" value="7"/>
</dbReference>
<dbReference type="SUPFAM" id="SSF48452">
    <property type="entry name" value="TPR-like"/>
    <property type="match status" value="3"/>
</dbReference>
<dbReference type="InterPro" id="IPR019734">
    <property type="entry name" value="TPR_rpt"/>
</dbReference>
<feature type="repeat" description="TPR" evidence="4">
    <location>
        <begin position="215"/>
        <end position="248"/>
    </location>
</feature>
<gene>
    <name evidence="5" type="ORF">MATL_G00017720</name>
</gene>
<keyword evidence="1" id="KW-0677">Repeat</keyword>
<dbReference type="Pfam" id="PF13181">
    <property type="entry name" value="TPR_8"/>
    <property type="match status" value="3"/>
</dbReference>
<reference evidence="5" key="1">
    <citation type="submission" date="2021-01" db="EMBL/GenBank/DDBJ databases">
        <authorList>
            <person name="Zahm M."/>
            <person name="Roques C."/>
            <person name="Cabau C."/>
            <person name="Klopp C."/>
            <person name="Donnadieu C."/>
            <person name="Jouanno E."/>
            <person name="Lampietro C."/>
            <person name="Louis A."/>
            <person name="Herpin A."/>
            <person name="Echchiki A."/>
            <person name="Berthelot C."/>
            <person name="Parey E."/>
            <person name="Roest-Crollius H."/>
            <person name="Braasch I."/>
            <person name="Postlethwait J."/>
            <person name="Bobe J."/>
            <person name="Montfort J."/>
            <person name="Bouchez O."/>
            <person name="Begum T."/>
            <person name="Mejri S."/>
            <person name="Adams A."/>
            <person name="Chen W.-J."/>
            <person name="Guiguen Y."/>
        </authorList>
    </citation>
    <scope>NUCLEOTIDE SEQUENCE</scope>
    <source>
        <strain evidence="5">YG-15Mar2019-1</strain>
        <tissue evidence="5">Brain</tissue>
    </source>
</reference>
<comment type="similarity">
    <text evidence="3">Belongs to the IFIT family.</text>
</comment>
<accession>A0A9D3QII8</accession>
<feature type="repeat" description="TPR" evidence="4">
    <location>
        <begin position="431"/>
        <end position="464"/>
    </location>
</feature>
<comment type="caution">
    <text evidence="5">The sequence shown here is derived from an EMBL/GenBank/DDBJ whole genome shotgun (WGS) entry which is preliminary data.</text>
</comment>
<dbReference type="PROSITE" id="PS50005">
    <property type="entry name" value="TPR"/>
    <property type="match status" value="3"/>
</dbReference>
<evidence type="ECO:0000256" key="4">
    <source>
        <dbReference type="PROSITE-ProRule" id="PRU00339"/>
    </source>
</evidence>
<dbReference type="FunFam" id="1.25.40.10:FF:000032">
    <property type="entry name" value="Interferon-induced protein with tetratricopeptide repeats 5"/>
    <property type="match status" value="1"/>
</dbReference>
<dbReference type="OrthoDB" id="10043504at2759"/>
<dbReference type="PANTHER" id="PTHR10271:SF29">
    <property type="entry name" value="INTERFERON-INDUCED PROTEIN WITH TETRATRICOPEPTIDE REPEATS-RELATED"/>
    <property type="match status" value="1"/>
</dbReference>
<name>A0A9D3QII8_MEGAT</name>
<protein>
    <recommendedName>
        <fullName evidence="7">Interferon-induced protein with tetratricopeptide repeats 5</fullName>
    </recommendedName>
</protein>
<evidence type="ECO:0000313" key="6">
    <source>
        <dbReference type="Proteomes" id="UP001046870"/>
    </source>
</evidence>
<dbReference type="GO" id="GO:0005829">
    <property type="term" value="C:cytosol"/>
    <property type="evidence" value="ECO:0007669"/>
    <property type="project" value="TreeGrafter"/>
</dbReference>
<evidence type="ECO:0000256" key="3">
    <source>
        <dbReference type="ARBA" id="ARBA00038336"/>
    </source>
</evidence>
<feature type="repeat" description="TPR" evidence="4">
    <location>
        <begin position="334"/>
        <end position="367"/>
    </location>
</feature>
<dbReference type="GO" id="GO:0051607">
    <property type="term" value="P:defense response to virus"/>
    <property type="evidence" value="ECO:0007669"/>
    <property type="project" value="TreeGrafter"/>
</dbReference>
<evidence type="ECO:0000256" key="2">
    <source>
        <dbReference type="ARBA" id="ARBA00022803"/>
    </source>
</evidence>
<dbReference type="PANTHER" id="PTHR10271">
    <property type="entry name" value="INTERFERON-INDUCED PROTEIN WITH TETRATRICOPEPTIDE REPEATS"/>
    <property type="match status" value="1"/>
</dbReference>
<sequence length="480" mass="55318">MSLTQDTMLKTKLLQLDCHFTWGLKKDDTDFSDLQNRLKYQIELGLGEDTGIARSFSYLAFTKYLQGLLEEARDDLVKAEESVRKHHADDCEKLLIVTYGNFAWIYYYMRDWAKSQSYLEKVEEIKRKFPTESRSVLHPVVYGEKGWTFLKFSRKYYEKARECFKKALEAEPEESEWNIGYAIALHRTESELTSIEESPAVKQLRRALELDSENADIMALLALRLAAYKKFKEAEELVEKAMKTSPDNPYVTRYVAKFFRQQGSTEKSIALLKRGLEQIPSSAFLHHQLALCYKRKRIALRRPGGHTSKADTDELLSLVIHHLEEAAFLKPSFIYAMAELGLSYGENGNIRKAEEVFQRAFEVATAKNESLQVVNVRYADFQLYHNKSESLAMKHYKEGLTLQKDTAEGKKCANKLETIAIKRISRNSQDGEAFGILGYVHQTRGEKRQAIECYEKALLRDPGNEEYLSALCDLRLSLDI</sequence>
<keyword evidence="2 4" id="KW-0802">TPR repeat</keyword>
<proteinExistence type="inferred from homology"/>
<dbReference type="InterPro" id="IPR011990">
    <property type="entry name" value="TPR-like_helical_dom_sf"/>
</dbReference>
<organism evidence="5 6">
    <name type="scientific">Megalops atlanticus</name>
    <name type="common">Tarpon</name>
    <name type="synonym">Clupea gigantea</name>
    <dbReference type="NCBI Taxonomy" id="7932"/>
    <lineage>
        <taxon>Eukaryota</taxon>
        <taxon>Metazoa</taxon>
        <taxon>Chordata</taxon>
        <taxon>Craniata</taxon>
        <taxon>Vertebrata</taxon>
        <taxon>Euteleostomi</taxon>
        <taxon>Actinopterygii</taxon>
        <taxon>Neopterygii</taxon>
        <taxon>Teleostei</taxon>
        <taxon>Elopiformes</taxon>
        <taxon>Megalopidae</taxon>
        <taxon>Megalops</taxon>
    </lineage>
</organism>
<dbReference type="EMBL" id="JAFDVH010000001">
    <property type="protein sequence ID" value="KAG7492767.1"/>
    <property type="molecule type" value="Genomic_DNA"/>
</dbReference>
<dbReference type="AlphaFoldDB" id="A0A9D3QII8"/>
<dbReference type="Proteomes" id="UP001046870">
    <property type="component" value="Chromosome 1"/>
</dbReference>
<evidence type="ECO:0000313" key="5">
    <source>
        <dbReference type="EMBL" id="KAG7492767.1"/>
    </source>
</evidence>
<keyword evidence="6" id="KW-1185">Reference proteome</keyword>
<evidence type="ECO:0008006" key="7">
    <source>
        <dbReference type="Google" id="ProtNLM"/>
    </source>
</evidence>
<dbReference type="Gene3D" id="1.25.40.10">
    <property type="entry name" value="Tetratricopeptide repeat domain"/>
    <property type="match status" value="3"/>
</dbReference>